<reference evidence="3" key="1">
    <citation type="submission" date="2021-02" db="EMBL/GenBank/DDBJ databases">
        <authorList>
            <person name="Nowell W R."/>
        </authorList>
    </citation>
    <scope>NUCLEOTIDE SEQUENCE</scope>
</reference>
<protein>
    <submittedName>
        <fullName evidence="3">Uncharacterized protein</fullName>
    </submittedName>
</protein>
<dbReference type="PANTHER" id="PTHR46344">
    <property type="entry name" value="OS02G0202900 PROTEIN"/>
    <property type="match status" value="1"/>
</dbReference>
<dbReference type="SMART" id="SM00612">
    <property type="entry name" value="Kelch"/>
    <property type="match status" value="1"/>
</dbReference>
<accession>A0A820KK27</accession>
<dbReference type="InterPro" id="IPR015915">
    <property type="entry name" value="Kelch-typ_b-propeller"/>
</dbReference>
<dbReference type="EMBL" id="CAJOBB010017924">
    <property type="protein sequence ID" value="CAF4343968.1"/>
    <property type="molecule type" value="Genomic_DNA"/>
</dbReference>
<keyword evidence="1" id="KW-0880">Kelch repeat</keyword>
<dbReference type="InterPro" id="IPR006652">
    <property type="entry name" value="Kelch_1"/>
</dbReference>
<dbReference type="Gene3D" id="2.130.10.80">
    <property type="entry name" value="Galactose oxidase/kelch, beta-propeller"/>
    <property type="match status" value="1"/>
</dbReference>
<dbReference type="Proteomes" id="UP000663868">
    <property type="component" value="Unassembled WGS sequence"/>
</dbReference>
<feature type="non-terminal residue" evidence="3">
    <location>
        <position position="1"/>
    </location>
</feature>
<evidence type="ECO:0000256" key="2">
    <source>
        <dbReference type="ARBA" id="ARBA00022737"/>
    </source>
</evidence>
<evidence type="ECO:0000313" key="4">
    <source>
        <dbReference type="Proteomes" id="UP000663868"/>
    </source>
</evidence>
<dbReference type="SUPFAM" id="SSF117281">
    <property type="entry name" value="Kelch motif"/>
    <property type="match status" value="1"/>
</dbReference>
<comment type="caution">
    <text evidence="3">The sequence shown here is derived from an EMBL/GenBank/DDBJ whole genome shotgun (WGS) entry which is preliminary data.</text>
</comment>
<sequence length="89" mass="9479">WFYTGNMTNARYWHTASVLSNGKVLVTGGDNGNSLNSVELYDPSTGTWTTTGSMTNARAIHTASVLSNEKVLVTGGFSGTITLNSAELY</sequence>
<organism evidence="3 4">
    <name type="scientific">Adineta steineri</name>
    <dbReference type="NCBI Taxonomy" id="433720"/>
    <lineage>
        <taxon>Eukaryota</taxon>
        <taxon>Metazoa</taxon>
        <taxon>Spiralia</taxon>
        <taxon>Gnathifera</taxon>
        <taxon>Rotifera</taxon>
        <taxon>Eurotatoria</taxon>
        <taxon>Bdelloidea</taxon>
        <taxon>Adinetida</taxon>
        <taxon>Adinetidae</taxon>
        <taxon>Adineta</taxon>
    </lineage>
</organism>
<dbReference type="Pfam" id="PF01344">
    <property type="entry name" value="Kelch_1"/>
    <property type="match status" value="1"/>
</dbReference>
<dbReference type="PANTHER" id="PTHR46344:SF27">
    <property type="entry name" value="KELCH REPEAT SUPERFAMILY PROTEIN"/>
    <property type="match status" value="1"/>
</dbReference>
<dbReference type="AlphaFoldDB" id="A0A820KK27"/>
<proteinExistence type="predicted"/>
<evidence type="ECO:0000313" key="3">
    <source>
        <dbReference type="EMBL" id="CAF4343968.1"/>
    </source>
</evidence>
<dbReference type="InterPro" id="IPR037293">
    <property type="entry name" value="Gal_Oxidase_central_sf"/>
</dbReference>
<gene>
    <name evidence="3" type="ORF">KXQ929_LOCUS47879</name>
</gene>
<name>A0A820KK27_9BILA</name>
<evidence type="ECO:0000256" key="1">
    <source>
        <dbReference type="ARBA" id="ARBA00022441"/>
    </source>
</evidence>
<keyword evidence="2" id="KW-0677">Repeat</keyword>